<accession>A0ABW9FA19</accession>
<name>A0ABW9FA19_9FIRM</name>
<protein>
    <recommendedName>
        <fullName evidence="4">Phage protein</fullName>
    </recommendedName>
</protein>
<dbReference type="EMBL" id="JBFNFH010000026">
    <property type="protein sequence ID" value="MFM1525656.1"/>
    <property type="molecule type" value="Genomic_DNA"/>
</dbReference>
<reference evidence="2 3" key="1">
    <citation type="journal article" date="2024" name="Front. Microbiol.">
        <title>Pangenomic and biochemical analyses of Helcococcus ovis reveal widespread tetracycline resistance and a novel bacterial species, Helcococcus bovis.</title>
        <authorList>
            <person name="Cunha F."/>
            <person name="Zhai Y."/>
            <person name="Casaro S."/>
            <person name="Jones K.L."/>
            <person name="Hernandez M."/>
            <person name="Bisinotto R.S."/>
            <person name="Kariyawasam S."/>
            <person name="Brown M.B."/>
            <person name="Phillips A."/>
            <person name="Jeong K.C."/>
            <person name="Galvao K.N."/>
        </authorList>
    </citation>
    <scope>NUCLEOTIDE SEQUENCE [LARGE SCALE GENOMIC DNA]</scope>
    <source>
        <strain evidence="2 3">KG197</strain>
    </source>
</reference>
<evidence type="ECO:0000313" key="2">
    <source>
        <dbReference type="EMBL" id="MFM1525656.1"/>
    </source>
</evidence>
<dbReference type="Proteomes" id="UP001629536">
    <property type="component" value="Unassembled WGS sequence"/>
</dbReference>
<feature type="compositionally biased region" description="Polar residues" evidence="1">
    <location>
        <begin position="1"/>
        <end position="15"/>
    </location>
</feature>
<gene>
    <name evidence="2" type="ORF">ABGF40_08300</name>
</gene>
<evidence type="ECO:0008006" key="4">
    <source>
        <dbReference type="Google" id="ProtNLM"/>
    </source>
</evidence>
<feature type="compositionally biased region" description="Basic residues" evidence="1">
    <location>
        <begin position="16"/>
        <end position="33"/>
    </location>
</feature>
<sequence>MENKTSESQLKASTKWNKKNKDKMNHIRNRSGAKKYISNATNEELKELEKLIKERRKLLY</sequence>
<dbReference type="RefSeq" id="WP_408127005.1">
    <property type="nucleotide sequence ID" value="NZ_JBFNFH010000026.1"/>
</dbReference>
<evidence type="ECO:0000256" key="1">
    <source>
        <dbReference type="SAM" id="MobiDB-lite"/>
    </source>
</evidence>
<feature type="region of interest" description="Disordered" evidence="1">
    <location>
        <begin position="1"/>
        <end position="35"/>
    </location>
</feature>
<proteinExistence type="predicted"/>
<organism evidence="2 3">
    <name type="scientific">Helcococcus bovis</name>
    <dbReference type="NCBI Taxonomy" id="3153252"/>
    <lineage>
        <taxon>Bacteria</taxon>
        <taxon>Bacillati</taxon>
        <taxon>Bacillota</taxon>
        <taxon>Tissierellia</taxon>
        <taxon>Tissierellales</taxon>
        <taxon>Peptoniphilaceae</taxon>
        <taxon>Helcococcus</taxon>
    </lineage>
</organism>
<evidence type="ECO:0000313" key="3">
    <source>
        <dbReference type="Proteomes" id="UP001629536"/>
    </source>
</evidence>
<comment type="caution">
    <text evidence="2">The sequence shown here is derived from an EMBL/GenBank/DDBJ whole genome shotgun (WGS) entry which is preliminary data.</text>
</comment>
<keyword evidence="3" id="KW-1185">Reference proteome</keyword>